<dbReference type="Pfam" id="PF01514">
    <property type="entry name" value="YscJ_FliF"/>
    <property type="match status" value="1"/>
</dbReference>
<dbReference type="RefSeq" id="WP_114075355.1">
    <property type="nucleotide sequence ID" value="NZ_CP030918.1"/>
</dbReference>
<feature type="compositionally biased region" description="Basic and acidic residues" evidence="10">
    <location>
        <begin position="255"/>
        <end position="268"/>
    </location>
</feature>
<keyword evidence="5 11" id="KW-0812">Transmembrane</keyword>
<evidence type="ECO:0000256" key="5">
    <source>
        <dbReference type="ARBA" id="ARBA00022692"/>
    </source>
</evidence>
<sequence length="547" mass="58002">MQKLRDYWAERSRKQRLTLAGVFVGSLLAIAAFAWAAGRTPLALLYSSLDPAQAGEVVAEVDRRGIPYEVRGETIWVASADRDRLRMDLAAQGLPAAGGSGYELLDGMSGFGTTSQMFDAAYWRAKEGELARTILALPNVKSARVHLAVPTTRGYRRESAGTASVTITTTNTPLSREQARSLQFLISSGVPGMAPEAVSVIDSAKGVINPADDQSGADREADIRRNVERILEAHVGGGNAIVELHLDLDGEREQLTEQRFDPKERALVSEEVEETKDQSSNGASGAVTASSNLPDSEASKSGEQSRANRAENRQRSNYEVSQVTREVLRQPGAVKRLTVAVLVNGVLTEGADGKQQLVPRSEAELGAIRELVASAVGFDEARGDQLTVKSLPFAAVSDGGTLAERPGWLDRLALNDLARLGLIGLFALGIALVLLRPALKARMAAALTGPAGLTMLSGTPQPAGAGTEAPGFELLPAPAFALPMDPGAPVGIESGALPMNFSMPEFSFEPMAGGSGPVERLRELMRTRQDESVKLLSAWIGEGEAAS</sequence>
<dbReference type="InterPro" id="IPR013556">
    <property type="entry name" value="Flag_M-ring_C"/>
</dbReference>
<dbReference type="PIRSF" id="PIRSF004862">
    <property type="entry name" value="FliF"/>
    <property type="match status" value="1"/>
</dbReference>
<dbReference type="NCBIfam" id="TIGR00206">
    <property type="entry name" value="fliF"/>
    <property type="match status" value="1"/>
</dbReference>
<keyword evidence="7 11" id="KW-0472">Membrane</keyword>
<evidence type="ECO:0000256" key="1">
    <source>
        <dbReference type="ARBA" id="ARBA00004117"/>
    </source>
</evidence>
<dbReference type="InterPro" id="IPR043427">
    <property type="entry name" value="YscJ/FliF"/>
</dbReference>
<feature type="domain" description="Flagellar M-ring C-terminal" evidence="13">
    <location>
        <begin position="231"/>
        <end position="393"/>
    </location>
</feature>
<keyword evidence="6 11" id="KW-1133">Transmembrane helix</keyword>
<dbReference type="GO" id="GO:0071973">
    <property type="term" value="P:bacterial-type flagellum-dependent cell motility"/>
    <property type="evidence" value="ECO:0007669"/>
    <property type="project" value="InterPro"/>
</dbReference>
<dbReference type="GO" id="GO:0003774">
    <property type="term" value="F:cytoskeletal motor activity"/>
    <property type="evidence" value="ECO:0007669"/>
    <property type="project" value="InterPro"/>
</dbReference>
<keyword evidence="15" id="KW-1185">Reference proteome</keyword>
<dbReference type="Gene3D" id="3.30.300.30">
    <property type="match status" value="1"/>
</dbReference>
<evidence type="ECO:0000256" key="3">
    <source>
        <dbReference type="ARBA" id="ARBA00007971"/>
    </source>
</evidence>
<reference evidence="15" key="1">
    <citation type="submission" date="2018-07" db="EMBL/GenBank/DDBJ databases">
        <title>Genome sequencing of Paracoccus sp. SC2-6.</title>
        <authorList>
            <person name="Heo J."/>
            <person name="Kim S.-J."/>
            <person name="Kwon S.-W."/>
        </authorList>
    </citation>
    <scope>NUCLEOTIDE SEQUENCE [LARGE SCALE GENOMIC DNA]</scope>
    <source>
        <strain evidence="15">SC2-6</strain>
    </source>
</reference>
<evidence type="ECO:0000259" key="13">
    <source>
        <dbReference type="Pfam" id="PF08345"/>
    </source>
</evidence>
<name>A0A344PI31_9RHOB</name>
<evidence type="ECO:0000256" key="10">
    <source>
        <dbReference type="SAM" id="MobiDB-lite"/>
    </source>
</evidence>
<feature type="domain" description="Flagellar M-ring N-terminal" evidence="12">
    <location>
        <begin position="39"/>
        <end position="208"/>
    </location>
</feature>
<dbReference type="PRINTS" id="PR01009">
    <property type="entry name" value="FLGMRINGFLIF"/>
</dbReference>
<feature type="transmembrane region" description="Helical" evidence="11">
    <location>
        <begin position="417"/>
        <end position="435"/>
    </location>
</feature>
<keyword evidence="4" id="KW-1003">Cell membrane</keyword>
<organism evidence="14 15">
    <name type="scientific">Paracoccus suum</name>
    <dbReference type="NCBI Taxonomy" id="2259340"/>
    <lineage>
        <taxon>Bacteria</taxon>
        <taxon>Pseudomonadati</taxon>
        <taxon>Pseudomonadota</taxon>
        <taxon>Alphaproteobacteria</taxon>
        <taxon>Rhodobacterales</taxon>
        <taxon>Paracoccaceae</taxon>
        <taxon>Paracoccus</taxon>
    </lineage>
</organism>
<dbReference type="InterPro" id="IPR045851">
    <property type="entry name" value="AMP-bd_C_sf"/>
</dbReference>
<evidence type="ECO:0000256" key="4">
    <source>
        <dbReference type="ARBA" id="ARBA00022475"/>
    </source>
</evidence>
<evidence type="ECO:0000259" key="12">
    <source>
        <dbReference type="Pfam" id="PF01514"/>
    </source>
</evidence>
<evidence type="ECO:0000256" key="8">
    <source>
        <dbReference type="ARBA" id="ARBA00023143"/>
    </source>
</evidence>
<dbReference type="Pfam" id="PF08345">
    <property type="entry name" value="YscJ_FliF_C"/>
    <property type="match status" value="1"/>
</dbReference>
<protein>
    <recommendedName>
        <fullName evidence="9">Flagellar M-ring protein</fullName>
    </recommendedName>
</protein>
<dbReference type="GO" id="GO:0009431">
    <property type="term" value="C:bacterial-type flagellum basal body, MS ring"/>
    <property type="evidence" value="ECO:0007669"/>
    <property type="project" value="InterPro"/>
</dbReference>
<evidence type="ECO:0000313" key="14">
    <source>
        <dbReference type="EMBL" id="AXC49036.1"/>
    </source>
</evidence>
<evidence type="ECO:0000256" key="7">
    <source>
        <dbReference type="ARBA" id="ARBA00023136"/>
    </source>
</evidence>
<proteinExistence type="inferred from homology"/>
<dbReference type="InterPro" id="IPR000067">
    <property type="entry name" value="FlgMring_FliF"/>
</dbReference>
<dbReference type="PANTHER" id="PTHR30046">
    <property type="entry name" value="FLAGELLAR M-RING PROTEIN"/>
    <property type="match status" value="1"/>
</dbReference>
<comment type="function">
    <text evidence="9">The M ring may be actively involved in energy transduction.</text>
</comment>
<evidence type="ECO:0000313" key="15">
    <source>
        <dbReference type="Proteomes" id="UP000252023"/>
    </source>
</evidence>
<keyword evidence="14" id="KW-0282">Flagellum</keyword>
<dbReference type="AlphaFoldDB" id="A0A344PI31"/>
<dbReference type="OrthoDB" id="9807026at2"/>
<feature type="compositionally biased region" description="Polar residues" evidence="10">
    <location>
        <begin position="278"/>
        <end position="305"/>
    </location>
</feature>
<evidence type="ECO:0000256" key="9">
    <source>
        <dbReference type="PIRNR" id="PIRNR004862"/>
    </source>
</evidence>
<dbReference type="PANTHER" id="PTHR30046:SF0">
    <property type="entry name" value="FLAGELLAR M-RING PROTEIN"/>
    <property type="match status" value="1"/>
</dbReference>
<feature type="region of interest" description="Disordered" evidence="10">
    <location>
        <begin position="255"/>
        <end position="322"/>
    </location>
</feature>
<evidence type="ECO:0000256" key="2">
    <source>
        <dbReference type="ARBA" id="ARBA00004651"/>
    </source>
</evidence>
<keyword evidence="14" id="KW-0966">Cell projection</keyword>
<keyword evidence="14" id="KW-0969">Cilium</keyword>
<comment type="subcellular location">
    <subcellularLocation>
        <location evidence="1 9">Bacterial flagellum basal body</location>
    </subcellularLocation>
    <subcellularLocation>
        <location evidence="2">Cell membrane</location>
        <topology evidence="2">Multi-pass membrane protein</topology>
    </subcellularLocation>
</comment>
<evidence type="ECO:0000256" key="11">
    <source>
        <dbReference type="SAM" id="Phobius"/>
    </source>
</evidence>
<dbReference type="Proteomes" id="UP000252023">
    <property type="component" value="Chromosome"/>
</dbReference>
<gene>
    <name evidence="14" type="primary">fliF</name>
    <name evidence="14" type="ORF">DRW48_04430</name>
</gene>
<keyword evidence="8 9" id="KW-0975">Bacterial flagellum</keyword>
<accession>A0A344PI31</accession>
<dbReference type="EMBL" id="CP030918">
    <property type="protein sequence ID" value="AXC49036.1"/>
    <property type="molecule type" value="Genomic_DNA"/>
</dbReference>
<feature type="compositionally biased region" description="Basic and acidic residues" evidence="10">
    <location>
        <begin position="306"/>
        <end position="316"/>
    </location>
</feature>
<dbReference type="InterPro" id="IPR006182">
    <property type="entry name" value="FliF_N_dom"/>
</dbReference>
<dbReference type="GO" id="GO:0005886">
    <property type="term" value="C:plasma membrane"/>
    <property type="evidence" value="ECO:0007669"/>
    <property type="project" value="UniProtKB-SubCell"/>
</dbReference>
<comment type="similarity">
    <text evidence="3 9">Belongs to the FliF family.</text>
</comment>
<dbReference type="KEGG" id="pars:DRW48_04430"/>
<evidence type="ECO:0000256" key="6">
    <source>
        <dbReference type="ARBA" id="ARBA00022989"/>
    </source>
</evidence>